<dbReference type="GO" id="GO:0005524">
    <property type="term" value="F:ATP binding"/>
    <property type="evidence" value="ECO:0007669"/>
    <property type="project" value="InterPro"/>
</dbReference>
<dbReference type="Proteomes" id="UP000520535">
    <property type="component" value="Unassembled WGS sequence"/>
</dbReference>
<dbReference type="Pfam" id="PF05746">
    <property type="entry name" value="DALR_1"/>
    <property type="match status" value="1"/>
</dbReference>
<dbReference type="InterPro" id="IPR037380">
    <property type="entry name" value="DALRD3"/>
</dbReference>
<protein>
    <submittedName>
        <fullName evidence="2">DALD3 protein</fullName>
    </submittedName>
</protein>
<dbReference type="SUPFAM" id="SSF47323">
    <property type="entry name" value="Anticodon-binding domain of a subclass of class I aminoacyl-tRNA synthetases"/>
    <property type="match status" value="1"/>
</dbReference>
<feature type="non-terminal residue" evidence="2">
    <location>
        <position position="1"/>
    </location>
</feature>
<name>A0A7L2VAQ8_9AVES</name>
<dbReference type="InterPro" id="IPR009080">
    <property type="entry name" value="tRNAsynth_Ia_anticodon-bd"/>
</dbReference>
<dbReference type="PANTHER" id="PTHR16043:SF1">
    <property type="entry name" value="DALR ANTICODON-BINDING DOMAIN-CONTAINING PROTEIN 3"/>
    <property type="match status" value="1"/>
</dbReference>
<dbReference type="SMART" id="SM00836">
    <property type="entry name" value="DALR_1"/>
    <property type="match status" value="1"/>
</dbReference>
<dbReference type="InterPro" id="IPR014729">
    <property type="entry name" value="Rossmann-like_a/b/a_fold"/>
</dbReference>
<keyword evidence="3" id="KW-1185">Reference proteome</keyword>
<evidence type="ECO:0000313" key="3">
    <source>
        <dbReference type="Proteomes" id="UP000520535"/>
    </source>
</evidence>
<feature type="non-terminal residue" evidence="2">
    <location>
        <position position="549"/>
    </location>
</feature>
<sequence length="549" mass="59877">TGEERPAVAATLRALNGALGRPAALWVKESGARNLRHRDFLAPRAALSAAFPGGEVPADVVAGVASVGGPGVLPVQGCQETPAGLAVRLRRPEAFRRLLGLPPGPGPAAGPPRRWVVLHCPALLGPAALRPRHLRALLLTDHLAQLLRAQGVGVRLVPALGPEGSRQVLRQLRVEWPSGSGGSGLPDAVSALKQALGQLPCATAREQGLGRAALPEDAICKVHLRSFVEQQGLVGYDPNLDVLLVTEKKLQTLAELQQAVLQCMVRNPWCCCLSLSRHCQGSCCSVVHVVSCEEEFQQQQLDLLWRMLDPGAHTALQKHLVCGPVKVTNPSSPIGADQYFQLRKRQMYEASVMKYGELAQDEAWTEVIDTLTVAAIRFEMLSTAHRSQITLDLEDSSISTKGTKSGAFVMYNCARLATLFDTYQRAVERGTYPPLPPASELNFSCLREEGEWLLLFNYLLPFPEVLQQAAELPTPTKGIRITANTETVCKFLIQLSMDFSSYYNRVHILGEPFPHLFDQMFARLQLLGAVRDVFHSVLATLHLPPLSQI</sequence>
<dbReference type="Gene3D" id="1.10.730.10">
    <property type="entry name" value="Isoleucyl-tRNA Synthetase, Domain 1"/>
    <property type="match status" value="1"/>
</dbReference>
<dbReference type="PANTHER" id="PTHR16043">
    <property type="entry name" value="DALRD3 PROTEIN"/>
    <property type="match status" value="1"/>
</dbReference>
<reference evidence="2 3" key="1">
    <citation type="submission" date="2019-09" db="EMBL/GenBank/DDBJ databases">
        <title>Bird 10,000 Genomes (B10K) Project - Family phase.</title>
        <authorList>
            <person name="Zhang G."/>
        </authorList>
    </citation>
    <scope>NUCLEOTIDE SEQUENCE [LARGE SCALE GENOMIC DNA]</scope>
    <source>
        <strain evidence="2">B10K-DU-012-52</strain>
    </source>
</reference>
<dbReference type="OrthoDB" id="9990834at2759"/>
<dbReference type="GO" id="GO:0106217">
    <property type="term" value="P:tRNA C3-cytosine methylation"/>
    <property type="evidence" value="ECO:0007669"/>
    <property type="project" value="TreeGrafter"/>
</dbReference>
<gene>
    <name evidence="2" type="primary">Dalrd3</name>
    <name evidence="2" type="ORF">BRALEP_R04618</name>
</gene>
<feature type="domain" description="DALR anticodon binding" evidence="1">
    <location>
        <begin position="409"/>
        <end position="549"/>
    </location>
</feature>
<dbReference type="EMBL" id="VYZX01007353">
    <property type="protein sequence ID" value="NXS54037.1"/>
    <property type="molecule type" value="Genomic_DNA"/>
</dbReference>
<dbReference type="GO" id="GO:0006420">
    <property type="term" value="P:arginyl-tRNA aminoacylation"/>
    <property type="evidence" value="ECO:0007669"/>
    <property type="project" value="InterPro"/>
</dbReference>
<dbReference type="GO" id="GO:0000049">
    <property type="term" value="F:tRNA binding"/>
    <property type="evidence" value="ECO:0007669"/>
    <property type="project" value="TreeGrafter"/>
</dbReference>
<comment type="caution">
    <text evidence="2">The sequence shown here is derived from an EMBL/GenBank/DDBJ whole genome shotgun (WGS) entry which is preliminary data.</text>
</comment>
<proteinExistence type="predicted"/>
<organism evidence="2 3">
    <name type="scientific">Brachypteracias leptosomus</name>
    <name type="common">short-legged ground-roller</name>
    <dbReference type="NCBI Taxonomy" id="135165"/>
    <lineage>
        <taxon>Eukaryota</taxon>
        <taxon>Metazoa</taxon>
        <taxon>Chordata</taxon>
        <taxon>Craniata</taxon>
        <taxon>Vertebrata</taxon>
        <taxon>Euteleostomi</taxon>
        <taxon>Archelosauria</taxon>
        <taxon>Archosauria</taxon>
        <taxon>Dinosauria</taxon>
        <taxon>Saurischia</taxon>
        <taxon>Theropoda</taxon>
        <taxon>Coelurosauria</taxon>
        <taxon>Aves</taxon>
        <taxon>Neognathae</taxon>
        <taxon>Neoaves</taxon>
        <taxon>Telluraves</taxon>
        <taxon>Coraciimorphae</taxon>
        <taxon>Coraciiformes</taxon>
        <taxon>Brachypteraciidae</taxon>
        <taxon>Brachypteracias</taxon>
    </lineage>
</organism>
<dbReference type="GO" id="GO:0004814">
    <property type="term" value="F:arginine-tRNA ligase activity"/>
    <property type="evidence" value="ECO:0007669"/>
    <property type="project" value="InterPro"/>
</dbReference>
<evidence type="ECO:0000259" key="1">
    <source>
        <dbReference type="SMART" id="SM00836"/>
    </source>
</evidence>
<dbReference type="Gene3D" id="3.40.50.620">
    <property type="entry name" value="HUPs"/>
    <property type="match status" value="1"/>
</dbReference>
<dbReference type="InterPro" id="IPR008909">
    <property type="entry name" value="DALR_anticod-bd"/>
</dbReference>
<accession>A0A7L2VAQ8</accession>
<evidence type="ECO:0000313" key="2">
    <source>
        <dbReference type="EMBL" id="NXS54037.1"/>
    </source>
</evidence>
<dbReference type="AlphaFoldDB" id="A0A7L2VAQ8"/>